<dbReference type="GO" id="GO:0050664">
    <property type="term" value="F:oxidoreductase activity, acting on NAD(P)H, oxygen as acceptor"/>
    <property type="evidence" value="ECO:0007669"/>
    <property type="project" value="TreeGrafter"/>
</dbReference>
<dbReference type="PANTHER" id="PTHR43008">
    <property type="entry name" value="BENZIL REDUCTASE"/>
    <property type="match status" value="1"/>
</dbReference>
<dbReference type="Pfam" id="PF13561">
    <property type="entry name" value="adh_short_C2"/>
    <property type="match status" value="1"/>
</dbReference>
<dbReference type="EMBL" id="ML977154">
    <property type="protein sequence ID" value="KAF1987134.1"/>
    <property type="molecule type" value="Genomic_DNA"/>
</dbReference>
<evidence type="ECO:0000256" key="2">
    <source>
        <dbReference type="ARBA" id="ARBA00022857"/>
    </source>
</evidence>
<evidence type="ECO:0000313" key="7">
    <source>
        <dbReference type="Proteomes" id="UP000800041"/>
    </source>
</evidence>
<accession>A0A6G1H241</accession>
<dbReference type="EC" id="1.1.1.138" evidence="4"/>
<dbReference type="AlphaFoldDB" id="A0A6G1H241"/>
<dbReference type="InterPro" id="IPR020904">
    <property type="entry name" value="Sc_DH/Rdtase_CS"/>
</dbReference>
<evidence type="ECO:0000256" key="5">
    <source>
        <dbReference type="ARBA" id="ARBA00069279"/>
    </source>
</evidence>
<dbReference type="PROSITE" id="PS00061">
    <property type="entry name" value="ADH_SHORT"/>
    <property type="match status" value="1"/>
</dbReference>
<proteinExistence type="inferred from homology"/>
<keyword evidence="2" id="KW-0521">NADP</keyword>
<dbReference type="GO" id="GO:0019594">
    <property type="term" value="P:mannitol metabolic process"/>
    <property type="evidence" value="ECO:0007669"/>
    <property type="project" value="UniProtKB-ARBA"/>
</dbReference>
<name>A0A6G1H241_9PEZI</name>
<dbReference type="GO" id="GO:0050085">
    <property type="term" value="F:mannitol 2-dehydrogenase (NADP+) activity"/>
    <property type="evidence" value="ECO:0007669"/>
    <property type="project" value="UniProtKB-EC"/>
</dbReference>
<evidence type="ECO:0000313" key="6">
    <source>
        <dbReference type="EMBL" id="KAF1987134.1"/>
    </source>
</evidence>
<dbReference type="PANTHER" id="PTHR43008:SF14">
    <property type="entry name" value="DEHYDROGENASE ARBD, PUTATIVE-RELATED"/>
    <property type="match status" value="1"/>
</dbReference>
<dbReference type="InterPro" id="IPR036291">
    <property type="entry name" value="NAD(P)-bd_dom_sf"/>
</dbReference>
<dbReference type="InterPro" id="IPR002347">
    <property type="entry name" value="SDR_fam"/>
</dbReference>
<protein>
    <recommendedName>
        <fullName evidence="5">NADP-dependent mannitol dehydrogenase</fullName>
        <ecNumber evidence="4">1.1.1.138</ecNumber>
    </recommendedName>
</protein>
<gene>
    <name evidence="6" type="ORF">K402DRAFT_354677</name>
</gene>
<keyword evidence="3" id="KW-0560">Oxidoreductase</keyword>
<dbReference type="SUPFAM" id="SSF51735">
    <property type="entry name" value="NAD(P)-binding Rossmann-fold domains"/>
    <property type="match status" value="1"/>
</dbReference>
<dbReference type="Gene3D" id="3.40.50.720">
    <property type="entry name" value="NAD(P)-binding Rossmann-like Domain"/>
    <property type="match status" value="1"/>
</dbReference>
<dbReference type="PRINTS" id="PR00080">
    <property type="entry name" value="SDRFAMILY"/>
</dbReference>
<feature type="non-terminal residue" evidence="6">
    <location>
        <position position="320"/>
    </location>
</feature>
<dbReference type="Proteomes" id="UP000800041">
    <property type="component" value="Unassembled WGS sequence"/>
</dbReference>
<keyword evidence="7" id="KW-1185">Reference proteome</keyword>
<comment type="similarity">
    <text evidence="1">Belongs to the short-chain dehydrogenases/reductases (SDR) family.</text>
</comment>
<organism evidence="6 7">
    <name type="scientific">Aulographum hederae CBS 113979</name>
    <dbReference type="NCBI Taxonomy" id="1176131"/>
    <lineage>
        <taxon>Eukaryota</taxon>
        <taxon>Fungi</taxon>
        <taxon>Dikarya</taxon>
        <taxon>Ascomycota</taxon>
        <taxon>Pezizomycotina</taxon>
        <taxon>Dothideomycetes</taxon>
        <taxon>Pleosporomycetidae</taxon>
        <taxon>Aulographales</taxon>
        <taxon>Aulographaceae</taxon>
    </lineage>
</organism>
<feature type="non-terminal residue" evidence="6">
    <location>
        <position position="1"/>
    </location>
</feature>
<reference evidence="6" key="1">
    <citation type="journal article" date="2020" name="Stud. Mycol.">
        <title>101 Dothideomycetes genomes: a test case for predicting lifestyles and emergence of pathogens.</title>
        <authorList>
            <person name="Haridas S."/>
            <person name="Albert R."/>
            <person name="Binder M."/>
            <person name="Bloem J."/>
            <person name="Labutti K."/>
            <person name="Salamov A."/>
            <person name="Andreopoulos B."/>
            <person name="Baker S."/>
            <person name="Barry K."/>
            <person name="Bills G."/>
            <person name="Bluhm B."/>
            <person name="Cannon C."/>
            <person name="Castanera R."/>
            <person name="Culley D."/>
            <person name="Daum C."/>
            <person name="Ezra D."/>
            <person name="Gonzalez J."/>
            <person name="Henrissat B."/>
            <person name="Kuo A."/>
            <person name="Liang C."/>
            <person name="Lipzen A."/>
            <person name="Lutzoni F."/>
            <person name="Magnuson J."/>
            <person name="Mondo S."/>
            <person name="Nolan M."/>
            <person name="Ohm R."/>
            <person name="Pangilinan J."/>
            <person name="Park H.-J."/>
            <person name="Ramirez L."/>
            <person name="Alfaro M."/>
            <person name="Sun H."/>
            <person name="Tritt A."/>
            <person name="Yoshinaga Y."/>
            <person name="Zwiers L.-H."/>
            <person name="Turgeon B."/>
            <person name="Goodwin S."/>
            <person name="Spatafora J."/>
            <person name="Crous P."/>
            <person name="Grigoriev I."/>
        </authorList>
    </citation>
    <scope>NUCLEOTIDE SEQUENCE</scope>
    <source>
        <strain evidence="6">CBS 113979</strain>
    </source>
</reference>
<evidence type="ECO:0000256" key="4">
    <source>
        <dbReference type="ARBA" id="ARBA00066645"/>
    </source>
</evidence>
<dbReference type="FunFam" id="3.40.50.720:FF:000090">
    <property type="entry name" value="NADP-dependent mannitol dehydrogenase"/>
    <property type="match status" value="1"/>
</dbReference>
<dbReference type="PRINTS" id="PR00081">
    <property type="entry name" value="GDHRDH"/>
</dbReference>
<sequence length="320" mass="34386">MVSPVATLPMVSLELLPSLEKKINIAVTEKEIPSALLSPPMNNAAQEFAEKHQKRTLALFSLEGRVVVITGGARGIGLTLGQGLITSGASLAIVDIDVEESKRQAANLNALFKERNPDDTSMVKITAHFSNVSDPESVNAAIAEIIAEHGKIDNLVTSAGFTQNFDAVNYNVDAMRRLWRVNVDGTYLFATAVARHLMERHSTGSMVLIGSISGNIINVPQPQTPYNVSKAAVKHMASSLAVEWAQLGIRVNCLSPGYTVTALTEKILAEKPELSNTWITMTPMKRLGKPEDLVGAVAFLLSDASEYVTGTDLKVDGGYT</sequence>
<evidence type="ECO:0000256" key="1">
    <source>
        <dbReference type="ARBA" id="ARBA00006484"/>
    </source>
</evidence>
<evidence type="ECO:0000256" key="3">
    <source>
        <dbReference type="ARBA" id="ARBA00023002"/>
    </source>
</evidence>
<dbReference type="OrthoDB" id="5307821at2759"/>